<dbReference type="RefSeq" id="WP_111377808.1">
    <property type="nucleotide sequence ID" value="NZ_CP043612.1"/>
</dbReference>
<evidence type="ECO:0000313" key="2">
    <source>
        <dbReference type="Proteomes" id="UP000319267"/>
    </source>
</evidence>
<dbReference type="Proteomes" id="UP000319267">
    <property type="component" value="Unassembled WGS sequence"/>
</dbReference>
<protein>
    <submittedName>
        <fullName evidence="1">Uncharacterized protein</fullName>
    </submittedName>
</protein>
<dbReference type="AlphaFoldDB" id="A0A521AEF3"/>
<dbReference type="OrthoDB" id="1318347at2"/>
<accession>A0A521AEF3</accession>
<dbReference type="EMBL" id="FXTQ01000001">
    <property type="protein sequence ID" value="SMO33168.1"/>
    <property type="molecule type" value="Genomic_DNA"/>
</dbReference>
<proteinExistence type="predicted"/>
<reference evidence="1 2" key="1">
    <citation type="submission" date="2017-05" db="EMBL/GenBank/DDBJ databases">
        <authorList>
            <person name="Varghese N."/>
            <person name="Submissions S."/>
        </authorList>
    </citation>
    <scope>NUCLEOTIDE SEQUENCE [LARGE SCALE GENOMIC DNA]</scope>
    <source>
        <strain evidence="1 2">DSM 29982</strain>
    </source>
</reference>
<name>A0A521AEF3_9FLAO</name>
<sequence>MAINYAGGKKNPDLEAIQSELYADSKTLRDRVIDIQEGFKSGADVYESKVSVTMKAGSTDAVTSDGSINLGVQKSPVALKSIEYSDVIDDAVLFGTRFEKSMAAGAFNQVSSEFDKKVLIQVAPAIGEDLENHLWNGATSATKVAVAATTGLTASFKATVAAMPTSEFDSIPVRALWNDSNSKTVAGAGVADSVKLTGITITSANIAAEYSKLYAGAPDKVINSTSSEPRIFAPLAHRQLIKIANNSVGAAQQINFLVEGSGASEKISYNGVAIEFHPMVNVMILTLPEYLKVLLDLSGDASYLEVDKMANGAQKRYIKNKQSIATWVTNQRYITIQG</sequence>
<organism evidence="1 2">
    <name type="scientific">Flavobacterium nitrogenifigens</name>
    <dbReference type="NCBI Taxonomy" id="1617283"/>
    <lineage>
        <taxon>Bacteria</taxon>
        <taxon>Pseudomonadati</taxon>
        <taxon>Bacteroidota</taxon>
        <taxon>Flavobacteriia</taxon>
        <taxon>Flavobacteriales</taxon>
        <taxon>Flavobacteriaceae</taxon>
        <taxon>Flavobacterium</taxon>
    </lineage>
</organism>
<evidence type="ECO:0000313" key="1">
    <source>
        <dbReference type="EMBL" id="SMO33168.1"/>
    </source>
</evidence>
<keyword evidence="2" id="KW-1185">Reference proteome</keyword>
<gene>
    <name evidence="1" type="ORF">SAMN06265220_10161</name>
</gene>